<feature type="region of interest" description="Disordered" evidence="1">
    <location>
        <begin position="59"/>
        <end position="80"/>
    </location>
</feature>
<dbReference type="RefSeq" id="XP_005782305.1">
    <property type="nucleotide sequence ID" value="XM_005782248.1"/>
</dbReference>
<dbReference type="GeneID" id="17277827"/>
<keyword evidence="3" id="KW-1185">Reference proteome</keyword>
<organism evidence="2 3">
    <name type="scientific">Emiliania huxleyi (strain CCMP1516)</name>
    <dbReference type="NCBI Taxonomy" id="280463"/>
    <lineage>
        <taxon>Eukaryota</taxon>
        <taxon>Haptista</taxon>
        <taxon>Haptophyta</taxon>
        <taxon>Prymnesiophyceae</taxon>
        <taxon>Isochrysidales</taxon>
        <taxon>Noelaerhabdaceae</taxon>
        <taxon>Emiliania</taxon>
    </lineage>
</organism>
<evidence type="ECO:0000256" key="1">
    <source>
        <dbReference type="SAM" id="MobiDB-lite"/>
    </source>
</evidence>
<sequence length="292" mass="31727">MPRLDDLIAESAPAASASSEAAASAPEPDEHDRAALEEQLGVRERRRHQTNSADVVQQNLRLKPNGELAADSDDDDWMDGPQRAGGGRCVPLLLASLALTILGTAGLGLAQMYAPWPVECDAISVNARRFKVDVSDFWAPRLQSTVQFVLELRNRNPLRAMVLESCKLEVFEAATGLRLGSVQQGPALVSPFNSRPVTLALKDFGSSLPPPEQRRISELFLRHKDRALALRHFLDTPETLPAAQGPCSRQQPRLSPAAEQAPSSSGAAPDHRRDEPVQDPLLLLLLLLVVVV</sequence>
<dbReference type="KEGG" id="ehx:EMIHUDRAFT_467975"/>
<dbReference type="HOGENOM" id="CLU_954533_0_0_1"/>
<dbReference type="EnsemblProtists" id="EOD32555">
    <property type="protein sequence ID" value="EOD32555"/>
    <property type="gene ID" value="EMIHUDRAFT_467975"/>
</dbReference>
<reference evidence="2" key="2">
    <citation type="submission" date="2024-10" db="UniProtKB">
        <authorList>
            <consortium name="EnsemblProtists"/>
        </authorList>
    </citation>
    <scope>IDENTIFICATION</scope>
</reference>
<dbReference type="Proteomes" id="UP000013827">
    <property type="component" value="Unassembled WGS sequence"/>
</dbReference>
<name>A0A0D3K291_EMIH1</name>
<dbReference type="GeneID" id="17275150"/>
<accession>A0A0D3K291</accession>
<protein>
    <submittedName>
        <fullName evidence="2">Uncharacterized protein</fullName>
    </submittedName>
</protein>
<dbReference type="KEGG" id="ehx:EMIHUDRAFT_442660"/>
<dbReference type="EnsemblProtists" id="EOD29876">
    <property type="protein sequence ID" value="EOD29876"/>
    <property type="gene ID" value="EMIHUDRAFT_442660"/>
</dbReference>
<reference evidence="3" key="1">
    <citation type="journal article" date="2013" name="Nature">
        <title>Pan genome of the phytoplankton Emiliania underpins its global distribution.</title>
        <authorList>
            <person name="Read B.A."/>
            <person name="Kegel J."/>
            <person name="Klute M.J."/>
            <person name="Kuo A."/>
            <person name="Lefebvre S.C."/>
            <person name="Maumus F."/>
            <person name="Mayer C."/>
            <person name="Miller J."/>
            <person name="Monier A."/>
            <person name="Salamov A."/>
            <person name="Young J."/>
            <person name="Aguilar M."/>
            <person name="Claverie J.M."/>
            <person name="Frickenhaus S."/>
            <person name="Gonzalez K."/>
            <person name="Herman E.K."/>
            <person name="Lin Y.C."/>
            <person name="Napier J."/>
            <person name="Ogata H."/>
            <person name="Sarno A.F."/>
            <person name="Shmutz J."/>
            <person name="Schroeder D."/>
            <person name="de Vargas C."/>
            <person name="Verret F."/>
            <person name="von Dassow P."/>
            <person name="Valentin K."/>
            <person name="Van de Peer Y."/>
            <person name="Wheeler G."/>
            <person name="Dacks J.B."/>
            <person name="Delwiche C.F."/>
            <person name="Dyhrman S.T."/>
            <person name="Glockner G."/>
            <person name="John U."/>
            <person name="Richards T."/>
            <person name="Worden A.Z."/>
            <person name="Zhang X."/>
            <person name="Grigoriev I.V."/>
            <person name="Allen A.E."/>
            <person name="Bidle K."/>
            <person name="Borodovsky M."/>
            <person name="Bowler C."/>
            <person name="Brownlee C."/>
            <person name="Cock J.M."/>
            <person name="Elias M."/>
            <person name="Gladyshev V.N."/>
            <person name="Groth M."/>
            <person name="Guda C."/>
            <person name="Hadaegh A."/>
            <person name="Iglesias-Rodriguez M.D."/>
            <person name="Jenkins J."/>
            <person name="Jones B.M."/>
            <person name="Lawson T."/>
            <person name="Leese F."/>
            <person name="Lindquist E."/>
            <person name="Lobanov A."/>
            <person name="Lomsadze A."/>
            <person name="Malik S.B."/>
            <person name="Marsh M.E."/>
            <person name="Mackinder L."/>
            <person name="Mock T."/>
            <person name="Mueller-Roeber B."/>
            <person name="Pagarete A."/>
            <person name="Parker M."/>
            <person name="Probert I."/>
            <person name="Quesneville H."/>
            <person name="Raines C."/>
            <person name="Rensing S.A."/>
            <person name="Riano-Pachon D.M."/>
            <person name="Richier S."/>
            <person name="Rokitta S."/>
            <person name="Shiraiwa Y."/>
            <person name="Soanes D.M."/>
            <person name="van der Giezen M."/>
            <person name="Wahlund T.M."/>
            <person name="Williams B."/>
            <person name="Wilson W."/>
            <person name="Wolfe G."/>
            <person name="Wurch L.L."/>
        </authorList>
    </citation>
    <scope>NUCLEOTIDE SEQUENCE</scope>
</reference>
<evidence type="ECO:0000313" key="2">
    <source>
        <dbReference type="EnsemblProtists" id="EOD29876"/>
    </source>
</evidence>
<feature type="compositionally biased region" description="Low complexity" evidence="1">
    <location>
        <begin position="9"/>
        <end position="26"/>
    </location>
</feature>
<feature type="region of interest" description="Disordered" evidence="1">
    <location>
        <begin position="1"/>
        <end position="31"/>
    </location>
</feature>
<dbReference type="RefSeq" id="XP_005784984.1">
    <property type="nucleotide sequence ID" value="XM_005784927.1"/>
</dbReference>
<dbReference type="PaxDb" id="2903-EOD29876"/>
<proteinExistence type="predicted"/>
<dbReference type="AlphaFoldDB" id="A0A0D3K291"/>
<feature type="region of interest" description="Disordered" evidence="1">
    <location>
        <begin position="239"/>
        <end position="274"/>
    </location>
</feature>
<evidence type="ECO:0000313" key="3">
    <source>
        <dbReference type="Proteomes" id="UP000013827"/>
    </source>
</evidence>